<dbReference type="Proteomes" id="UP000019276">
    <property type="component" value="Unassembled WGS sequence"/>
</dbReference>
<protein>
    <recommendedName>
        <fullName evidence="4">CRISPR-associated protein</fullName>
    </recommendedName>
</protein>
<feature type="transmembrane region" description="Helical" evidence="1">
    <location>
        <begin position="174"/>
        <end position="195"/>
    </location>
</feature>
<organism evidence="2 3">
    <name type="scientific">Catenovulum agarivorans DS-2</name>
    <dbReference type="NCBI Taxonomy" id="1328313"/>
    <lineage>
        <taxon>Bacteria</taxon>
        <taxon>Pseudomonadati</taxon>
        <taxon>Pseudomonadota</taxon>
        <taxon>Gammaproteobacteria</taxon>
        <taxon>Alteromonadales</taxon>
        <taxon>Alteromonadaceae</taxon>
        <taxon>Catenovulum</taxon>
    </lineage>
</organism>
<dbReference type="Pfam" id="PF09652">
    <property type="entry name" value="Cas_VVA1548"/>
    <property type="match status" value="1"/>
</dbReference>
<dbReference type="InterPro" id="IPR013443">
    <property type="entry name" value="CRISPR-assoc_prot_Csx16"/>
</dbReference>
<keyword evidence="1" id="KW-1133">Transmembrane helix</keyword>
<feature type="transmembrane region" description="Helical" evidence="1">
    <location>
        <begin position="130"/>
        <end position="154"/>
    </location>
</feature>
<keyword evidence="1" id="KW-0812">Transmembrane</keyword>
<reference evidence="2 3" key="1">
    <citation type="journal article" date="2014" name="Genome Announc.">
        <title>Draft Genome Sequence of the Agar-Degrading Bacterium Catenovulum sp. Strain DS-2, Isolated from Intestines of Haliotis diversicolor.</title>
        <authorList>
            <person name="Shan D."/>
            <person name="Li X."/>
            <person name="Gu Z."/>
            <person name="Wei G."/>
            <person name="Gao Z."/>
            <person name="Shao Z."/>
        </authorList>
    </citation>
    <scope>NUCLEOTIDE SEQUENCE [LARGE SCALE GENOMIC DNA]</scope>
    <source>
        <strain evidence="2 3">DS-2</strain>
    </source>
</reference>
<evidence type="ECO:0000256" key="1">
    <source>
        <dbReference type="SAM" id="Phobius"/>
    </source>
</evidence>
<name>W7Q837_9ALTE</name>
<dbReference type="STRING" id="1328313.DS2_18950"/>
<dbReference type="AlphaFoldDB" id="W7Q837"/>
<keyword evidence="1" id="KW-0472">Membrane</keyword>
<dbReference type="RefSeq" id="WP_035016656.1">
    <property type="nucleotide sequence ID" value="NZ_ARZY01000067.1"/>
</dbReference>
<evidence type="ECO:0000313" key="3">
    <source>
        <dbReference type="Proteomes" id="UP000019276"/>
    </source>
</evidence>
<dbReference type="EMBL" id="ARZY01000067">
    <property type="protein sequence ID" value="EWH08126.1"/>
    <property type="molecule type" value="Genomic_DNA"/>
</dbReference>
<dbReference type="OrthoDB" id="8548152at2"/>
<accession>W7Q837</accession>
<evidence type="ECO:0000313" key="2">
    <source>
        <dbReference type="EMBL" id="EWH08126.1"/>
    </source>
</evidence>
<proteinExistence type="predicted"/>
<evidence type="ECO:0008006" key="4">
    <source>
        <dbReference type="Google" id="ProtNLM"/>
    </source>
</evidence>
<comment type="caution">
    <text evidence="2">The sequence shown here is derived from an EMBL/GenBank/DDBJ whole genome shotgun (WGS) entry which is preliminary data.</text>
</comment>
<sequence>MKKIAIVPYAGARKWLYKQVNNIEAFYDSLDISVVEAGDQVYGLLSIEEAAEVVGKGAQYFSLSCQPSSLLNSSYETFLNAQPKITSFDIRAQQQGVITSACQRAHQRTVASINRQLDKLRHYRIADLRLAFYALMTATGIGIFADAVTGVELFKNHLVYWFDKDKAWFEQHFTIYWLIEMLAGLIIFFTASIGLRHQAANWVPLRDVKRQDPDRAYAAIVLTLSTGYRFEQRDGKWIFIKQKQIDQNTFTRATEVELTGNLDEDLTKLEPLKIQWELILRILRSQASHIERKLSHAVLLGTQDCSIKNREGLVERIAPGTYPQIKNALNVLALYPEFRAIKFESYPVPIPPNDIEAYYNAYLKTARKWQHQYKLAEEDMLIDITGGKSVNSVGAALATLHNKMQFHYVDTNNLNDVLVYRMEFKQQKHFHE</sequence>
<gene>
    <name evidence="2" type="ORF">DS2_18950</name>
</gene>
<keyword evidence="3" id="KW-1185">Reference proteome</keyword>
<dbReference type="NCBIfam" id="TIGR02620">
    <property type="entry name" value="cas_VVA1548"/>
    <property type="match status" value="1"/>
</dbReference>